<organism evidence="11 12">
    <name type="scientific">Orchesella dallaii</name>
    <dbReference type="NCBI Taxonomy" id="48710"/>
    <lineage>
        <taxon>Eukaryota</taxon>
        <taxon>Metazoa</taxon>
        <taxon>Ecdysozoa</taxon>
        <taxon>Arthropoda</taxon>
        <taxon>Hexapoda</taxon>
        <taxon>Collembola</taxon>
        <taxon>Entomobryomorpha</taxon>
        <taxon>Entomobryoidea</taxon>
        <taxon>Orchesellidae</taxon>
        <taxon>Orchesellinae</taxon>
        <taxon>Orchesella</taxon>
    </lineage>
</organism>
<keyword evidence="8" id="KW-1015">Disulfide bond</keyword>
<reference evidence="11 12" key="1">
    <citation type="submission" date="2024-08" db="EMBL/GenBank/DDBJ databases">
        <authorList>
            <person name="Cucini C."/>
            <person name="Frati F."/>
        </authorList>
    </citation>
    <scope>NUCLEOTIDE SEQUENCE [LARGE SCALE GENOMIC DNA]</scope>
</reference>
<comment type="caution">
    <text evidence="11">The sequence shown here is derived from an EMBL/GenBank/DDBJ whole genome shotgun (WGS) entry which is preliminary data.</text>
</comment>
<name>A0ABP1QGX1_9HEXA</name>
<evidence type="ECO:0000256" key="2">
    <source>
        <dbReference type="ARBA" id="ARBA00010705"/>
    </source>
</evidence>
<keyword evidence="3 9" id="KW-0813">Transport</keyword>
<evidence type="ECO:0000256" key="1">
    <source>
        <dbReference type="ARBA" id="ARBA00003195"/>
    </source>
</evidence>
<evidence type="ECO:0000313" key="11">
    <source>
        <dbReference type="EMBL" id="CAL8102710.1"/>
    </source>
</evidence>
<comment type="similarity">
    <text evidence="2 9">Belongs to the complex I NDUFA8 subunit family.</text>
</comment>
<proteinExistence type="inferred from homology"/>
<dbReference type="PIRSF" id="PIRSF017016">
    <property type="entry name" value="NDUA8"/>
    <property type="match status" value="1"/>
</dbReference>
<dbReference type="PANTHER" id="PTHR13344">
    <property type="entry name" value="NADH-UBIQUINONE OXIDOREDUCTASE"/>
    <property type="match status" value="1"/>
</dbReference>
<evidence type="ECO:0000256" key="8">
    <source>
        <dbReference type="ARBA" id="ARBA00023157"/>
    </source>
</evidence>
<comment type="function">
    <text evidence="1 9">Accessory subunit of the mitochondrial membrane respiratory chain NADH dehydrogenase (Complex I), that is believed not to be involved in catalysis. Complex I functions in the transfer of electrons from NADH to the respiratory chain. The immediate electron acceptor for the enzyme is believed to be ubiquinone.</text>
</comment>
<dbReference type="EMBL" id="CAXLJM020000034">
    <property type="protein sequence ID" value="CAL8102710.1"/>
    <property type="molecule type" value="Genomic_DNA"/>
</dbReference>
<keyword evidence="9" id="KW-0999">Mitochondrion inner membrane</keyword>
<feature type="region of interest" description="Disordered" evidence="10">
    <location>
        <begin position="155"/>
        <end position="174"/>
    </location>
</feature>
<feature type="compositionally biased region" description="Basic residues" evidence="10">
    <location>
        <begin position="164"/>
        <end position="174"/>
    </location>
</feature>
<keyword evidence="7 9" id="KW-0496">Mitochondrion</keyword>
<evidence type="ECO:0000256" key="5">
    <source>
        <dbReference type="ARBA" id="ARBA00022737"/>
    </source>
</evidence>
<protein>
    <recommendedName>
        <fullName evidence="9">NADH dehydrogenase [ubiquinone] 1 alpha subcomplex subunit 8</fullName>
    </recommendedName>
</protein>
<dbReference type="Proteomes" id="UP001642540">
    <property type="component" value="Unassembled WGS sequence"/>
</dbReference>
<gene>
    <name evidence="11" type="ORF">ODALV1_LOCUS11225</name>
</gene>
<evidence type="ECO:0000256" key="3">
    <source>
        <dbReference type="ARBA" id="ARBA00022448"/>
    </source>
</evidence>
<sequence length="174" mass="20033">MITKGKELPTYEELEVQDVNLSSPFLKAGSFHLGKQCEAENNEFMLCRLEEKDPRKCLNEGKVVTSCTMKFFQAVKRSCAEEFYNFAMCLDKSSQDMSFDTCRKTQTIFDTCMKEKVGIERPHFGYFCEPRVHATARPQPMPELPPVFPDALVEPPPDDIPRQPSRHQGRPIFF</sequence>
<keyword evidence="9" id="KW-0472">Membrane</keyword>
<accession>A0ABP1QGX1</accession>
<keyword evidence="5" id="KW-0677">Repeat</keyword>
<evidence type="ECO:0000256" key="6">
    <source>
        <dbReference type="ARBA" id="ARBA00022982"/>
    </source>
</evidence>
<keyword evidence="12" id="KW-1185">Reference proteome</keyword>
<evidence type="ECO:0000256" key="9">
    <source>
        <dbReference type="PIRNR" id="PIRNR017016"/>
    </source>
</evidence>
<evidence type="ECO:0000256" key="7">
    <source>
        <dbReference type="ARBA" id="ARBA00023128"/>
    </source>
</evidence>
<keyword evidence="4 9" id="KW-0679">Respiratory chain</keyword>
<dbReference type="InterPro" id="IPR016680">
    <property type="entry name" value="NDUFA8"/>
</dbReference>
<keyword evidence="6 9" id="KW-0249">Electron transport</keyword>
<evidence type="ECO:0000256" key="10">
    <source>
        <dbReference type="SAM" id="MobiDB-lite"/>
    </source>
</evidence>
<comment type="subcellular location">
    <subcellularLocation>
        <location evidence="9">Mitochondrion inner membrane</location>
    </subcellularLocation>
</comment>
<evidence type="ECO:0000256" key="4">
    <source>
        <dbReference type="ARBA" id="ARBA00022660"/>
    </source>
</evidence>
<dbReference type="PROSITE" id="PS51808">
    <property type="entry name" value="CHCH"/>
    <property type="match status" value="1"/>
</dbReference>
<dbReference type="PANTHER" id="PTHR13344:SF0">
    <property type="entry name" value="NADH DEHYDROGENASE [UBIQUINONE] 1 ALPHA SUBCOMPLEX SUBUNIT 8"/>
    <property type="match status" value="1"/>
</dbReference>
<evidence type="ECO:0000313" key="12">
    <source>
        <dbReference type="Proteomes" id="UP001642540"/>
    </source>
</evidence>